<evidence type="ECO:0000256" key="6">
    <source>
        <dbReference type="ARBA" id="ARBA00022946"/>
    </source>
</evidence>
<dbReference type="FunFam" id="2.40.50.100:FF:000010">
    <property type="entry name" value="Acetyltransferase component of pyruvate dehydrogenase complex"/>
    <property type="match status" value="2"/>
</dbReference>
<feature type="compositionally biased region" description="Pro residues" evidence="13">
    <location>
        <begin position="232"/>
        <end position="260"/>
    </location>
</feature>
<organism evidence="16 17">
    <name type="scientific">Leptocoma aspasia</name>
    <dbReference type="NCBI Taxonomy" id="2585812"/>
    <lineage>
        <taxon>Eukaryota</taxon>
        <taxon>Metazoa</taxon>
        <taxon>Chordata</taxon>
        <taxon>Craniata</taxon>
        <taxon>Vertebrata</taxon>
        <taxon>Euteleostomi</taxon>
        <taxon>Archelosauria</taxon>
        <taxon>Archosauria</taxon>
        <taxon>Dinosauria</taxon>
        <taxon>Saurischia</taxon>
        <taxon>Theropoda</taxon>
        <taxon>Coelurosauria</taxon>
        <taxon>Aves</taxon>
        <taxon>Neognathae</taxon>
        <taxon>Neoaves</taxon>
        <taxon>Telluraves</taxon>
        <taxon>Australaves</taxon>
        <taxon>Passeriformes</taxon>
        <taxon>Passeroidea</taxon>
        <taxon>Nectariniidae</taxon>
        <taxon>Leptocoma</taxon>
    </lineage>
</organism>
<evidence type="ECO:0000256" key="3">
    <source>
        <dbReference type="ARBA" id="ARBA00022526"/>
    </source>
</evidence>
<evidence type="ECO:0000256" key="7">
    <source>
        <dbReference type="ARBA" id="ARBA00023128"/>
    </source>
</evidence>
<evidence type="ECO:0000256" key="5">
    <source>
        <dbReference type="ARBA" id="ARBA00022823"/>
    </source>
</evidence>
<feature type="domain" description="Lipoyl-binding" evidence="14">
    <location>
        <begin position="4"/>
        <end position="80"/>
    </location>
</feature>
<dbReference type="Pfam" id="PF00364">
    <property type="entry name" value="Biotin_lipoyl"/>
    <property type="match status" value="2"/>
</dbReference>
<dbReference type="InterPro" id="IPR001078">
    <property type="entry name" value="2-oxoacid_DH_actylTfrase"/>
</dbReference>
<keyword evidence="3" id="KW-0119">Carbohydrate metabolism</keyword>
<dbReference type="Pfam" id="PF00198">
    <property type="entry name" value="2-oxoacid_dh"/>
    <property type="match status" value="1"/>
</dbReference>
<keyword evidence="6" id="KW-0809">Transit peptide</keyword>
<keyword evidence="5 12" id="KW-0450">Lipoyl</keyword>
<gene>
    <name evidence="16" type="primary">Dlat</name>
    <name evidence="16" type="ORF">LEPASP_R03562</name>
</gene>
<evidence type="ECO:0000256" key="1">
    <source>
        <dbReference type="ARBA" id="ARBA00004305"/>
    </source>
</evidence>
<dbReference type="NCBIfam" id="TIGR01349">
    <property type="entry name" value="PDHac_trf_mito"/>
    <property type="match status" value="1"/>
</dbReference>
<comment type="subunit">
    <text evidence="10">Part of the pyruvate dehydrogenase complex (PDHc) that is a multi-enzyme complex composed of multiple copies of three enzymes, pyruvate dehydrogenase (subunits PDH1A and PDHB, E1 component), dihydrolipoamide acetyltransferase (DLAT, E2 component), and dihydrolipoamide dehydrogenase (DLD, E3 component) to which is added an additional protein the E3-binding protein (PDHX, E3BP). In terms of structural architecture, the E2 and E3BP components assemble into a 60meric central core with icosahedral symmetry. The central core is decorated with E1 and E3 proteins. Currently, two alternative models for the E2:E3BP stoichiometry are considered as being either 48:12 (E2(48)-E3BP(12)) or 40:20 (E2(40)-E3BP(20)). Interacts with PDK2 and PDK3. Interacts with SIRT4. Interacts with PDHB.</text>
</comment>
<feature type="non-terminal residue" evidence="16">
    <location>
        <position position="565"/>
    </location>
</feature>
<dbReference type="Gene3D" id="4.10.320.10">
    <property type="entry name" value="E3-binding domain"/>
    <property type="match status" value="1"/>
</dbReference>
<proteinExistence type="inferred from homology"/>
<dbReference type="InterPro" id="IPR004167">
    <property type="entry name" value="PSBD"/>
</dbReference>
<keyword evidence="3" id="KW-0313">Glucose metabolism</keyword>
<evidence type="ECO:0000256" key="11">
    <source>
        <dbReference type="ARBA" id="ARBA00047887"/>
    </source>
</evidence>
<evidence type="ECO:0000313" key="17">
    <source>
        <dbReference type="Proteomes" id="UP000558164"/>
    </source>
</evidence>
<comment type="cofactor">
    <cofactor evidence="12">
        <name>(R)-lipoate</name>
        <dbReference type="ChEBI" id="CHEBI:83088"/>
    </cofactor>
    <text evidence="12">Binds 2 lipoyl cofactors covalently.</text>
</comment>
<evidence type="ECO:0000256" key="13">
    <source>
        <dbReference type="SAM" id="MobiDB-lite"/>
    </source>
</evidence>
<evidence type="ECO:0000313" key="16">
    <source>
        <dbReference type="EMBL" id="NXL79935.1"/>
    </source>
</evidence>
<dbReference type="InterPro" id="IPR011053">
    <property type="entry name" value="Single_hybrid_motif"/>
</dbReference>
<feature type="non-terminal residue" evidence="16">
    <location>
        <position position="1"/>
    </location>
</feature>
<evidence type="ECO:0000256" key="8">
    <source>
        <dbReference type="ARBA" id="ARBA00023315"/>
    </source>
</evidence>
<dbReference type="PROSITE" id="PS00189">
    <property type="entry name" value="LIPOYL"/>
    <property type="match status" value="2"/>
</dbReference>
<protein>
    <recommendedName>
        <fullName evidence="12">Acetyltransferase component of pyruvate dehydrogenase complex</fullName>
        <ecNumber evidence="12">2.3.1.12</ecNumber>
    </recommendedName>
</protein>
<feature type="region of interest" description="Disordered" evidence="13">
    <location>
        <begin position="102"/>
        <end position="135"/>
    </location>
</feature>
<feature type="compositionally biased region" description="Pro residues" evidence="13">
    <location>
        <begin position="105"/>
        <end position="123"/>
    </location>
</feature>
<comment type="function">
    <text evidence="9">As part of the pyruvate dehydrogenase complex, catalyzes the transfers of an acetyl group to a lipoic acid moiety. The pyruvate dehydrogenase complex, catalyzes the overall conversion of pyruvate to acetyl-CoA and CO(2), and thereby links cytoplasmic glycolysis and the mitochondrial tricarboxylic acid (TCA) cycle.</text>
</comment>
<dbReference type="SUPFAM" id="SSF47005">
    <property type="entry name" value="Peripheral subunit-binding domain of 2-oxo acid dehydrogenase complex"/>
    <property type="match status" value="1"/>
</dbReference>
<dbReference type="Pfam" id="PF02817">
    <property type="entry name" value="E3_binding"/>
    <property type="match status" value="1"/>
</dbReference>
<keyword evidence="8 12" id="KW-0012">Acyltransferase</keyword>
<dbReference type="GO" id="GO:0006006">
    <property type="term" value="P:glucose metabolic process"/>
    <property type="evidence" value="ECO:0007669"/>
    <property type="project" value="UniProtKB-KW"/>
</dbReference>
<dbReference type="InterPro" id="IPR006257">
    <property type="entry name" value="LAT1"/>
</dbReference>
<dbReference type="FunFam" id="4.10.320.10:FF:000005">
    <property type="entry name" value="Acetyltransferase component of pyruvate dehydrogenase complex"/>
    <property type="match status" value="1"/>
</dbReference>
<feature type="domain" description="Lipoyl-binding" evidence="14">
    <location>
        <begin position="132"/>
        <end position="208"/>
    </location>
</feature>
<dbReference type="PANTHER" id="PTHR23151">
    <property type="entry name" value="DIHYDROLIPOAMIDE ACETYL/SUCCINYL-TRANSFERASE-RELATED"/>
    <property type="match status" value="1"/>
</dbReference>
<dbReference type="OrthoDB" id="537444at2759"/>
<keyword evidence="17" id="KW-1185">Reference proteome</keyword>
<evidence type="ECO:0000256" key="12">
    <source>
        <dbReference type="RuleBase" id="RU361137"/>
    </source>
</evidence>
<reference evidence="16 17" key="1">
    <citation type="submission" date="2019-09" db="EMBL/GenBank/DDBJ databases">
        <title>Bird 10,000 Genomes (B10K) Project - Family phase.</title>
        <authorList>
            <person name="Zhang G."/>
        </authorList>
    </citation>
    <scope>NUCLEOTIDE SEQUENCE [LARGE SCALE GENOMIC DNA]</scope>
    <source>
        <strain evidence="16">B10K-DU-001-35</strain>
        <tissue evidence="16">Muscle</tissue>
    </source>
</reference>
<dbReference type="AlphaFoldDB" id="A0A7L0VLJ7"/>
<comment type="similarity">
    <text evidence="2 12">Belongs to the 2-oxoacid dehydrogenase family.</text>
</comment>
<dbReference type="InterPro" id="IPR000089">
    <property type="entry name" value="Biotin_lipoyl"/>
</dbReference>
<comment type="catalytic activity">
    <reaction evidence="11">
        <text>N(6)-[(R)-dihydrolipoyl]-L-lysyl-[protein] + acetyl-CoA = N(6)-[(R)-S(8)-acetyldihydrolipoyl]-L-lysyl-[protein] + CoA</text>
        <dbReference type="Rhea" id="RHEA:17017"/>
        <dbReference type="Rhea" id="RHEA-COMP:10475"/>
        <dbReference type="Rhea" id="RHEA-COMP:10478"/>
        <dbReference type="ChEBI" id="CHEBI:57287"/>
        <dbReference type="ChEBI" id="CHEBI:57288"/>
        <dbReference type="ChEBI" id="CHEBI:83100"/>
        <dbReference type="ChEBI" id="CHEBI:83111"/>
        <dbReference type="EC" id="2.3.1.12"/>
    </reaction>
    <physiologicalReaction direction="left-to-right" evidence="11">
        <dbReference type="Rhea" id="RHEA:17018"/>
    </physiologicalReaction>
</comment>
<dbReference type="GO" id="GO:0006086">
    <property type="term" value="P:pyruvate decarboxylation to acetyl-CoA"/>
    <property type="evidence" value="ECO:0007669"/>
    <property type="project" value="InterPro"/>
</dbReference>
<comment type="caution">
    <text evidence="16">The sequence shown here is derived from an EMBL/GenBank/DDBJ whole genome shotgun (WGS) entry which is preliminary data.</text>
</comment>
<feature type="domain" description="Peripheral subunit-binding (PSBD)" evidence="15">
    <location>
        <begin position="274"/>
        <end position="311"/>
    </location>
</feature>
<keyword evidence="7" id="KW-0496">Mitochondrion</keyword>
<evidence type="ECO:0000256" key="4">
    <source>
        <dbReference type="ARBA" id="ARBA00022679"/>
    </source>
</evidence>
<keyword evidence="4 12" id="KW-0808">Transferase</keyword>
<dbReference type="PANTHER" id="PTHR23151:SF90">
    <property type="entry name" value="DIHYDROLIPOYLLYSINE-RESIDUE ACETYLTRANSFERASE COMPONENT OF PYRUVATE DEHYDROGENASE COMPLEX, MITOCHONDRIAL-RELATED"/>
    <property type="match status" value="1"/>
</dbReference>
<dbReference type="PROSITE" id="PS50968">
    <property type="entry name" value="BIOTINYL_LIPOYL"/>
    <property type="match status" value="2"/>
</dbReference>
<evidence type="ECO:0000256" key="10">
    <source>
        <dbReference type="ARBA" id="ARBA00046790"/>
    </source>
</evidence>
<comment type="subcellular location">
    <subcellularLocation>
        <location evidence="1">Mitochondrion matrix</location>
    </subcellularLocation>
</comment>
<dbReference type="SUPFAM" id="SSF52777">
    <property type="entry name" value="CoA-dependent acyltransferases"/>
    <property type="match status" value="1"/>
</dbReference>
<accession>A0A7L0VLJ7</accession>
<dbReference type="CDD" id="cd06849">
    <property type="entry name" value="lipoyl_domain"/>
    <property type="match status" value="2"/>
</dbReference>
<evidence type="ECO:0000256" key="9">
    <source>
        <dbReference type="ARBA" id="ARBA00045906"/>
    </source>
</evidence>
<dbReference type="SUPFAM" id="SSF51230">
    <property type="entry name" value="Single hybrid motif"/>
    <property type="match status" value="2"/>
</dbReference>
<evidence type="ECO:0000256" key="2">
    <source>
        <dbReference type="ARBA" id="ARBA00007317"/>
    </source>
</evidence>
<evidence type="ECO:0000259" key="15">
    <source>
        <dbReference type="PROSITE" id="PS51826"/>
    </source>
</evidence>
<dbReference type="InterPro" id="IPR036625">
    <property type="entry name" value="E3-bd_dom_sf"/>
</dbReference>
<dbReference type="GO" id="GO:0045254">
    <property type="term" value="C:pyruvate dehydrogenase complex"/>
    <property type="evidence" value="ECO:0007669"/>
    <property type="project" value="UniProtKB-UniRule"/>
</dbReference>
<dbReference type="GO" id="GO:0005759">
    <property type="term" value="C:mitochondrial matrix"/>
    <property type="evidence" value="ECO:0007669"/>
    <property type="project" value="UniProtKB-SubCell"/>
</dbReference>
<feature type="region of interest" description="Disordered" evidence="13">
    <location>
        <begin position="229"/>
        <end position="272"/>
    </location>
</feature>
<dbReference type="InterPro" id="IPR003016">
    <property type="entry name" value="2-oxoA_DH_lipoyl-BS"/>
</dbReference>
<dbReference type="PROSITE" id="PS51826">
    <property type="entry name" value="PSBD"/>
    <property type="match status" value="1"/>
</dbReference>
<dbReference type="GO" id="GO:0004742">
    <property type="term" value="F:dihydrolipoyllysine-residue acetyltransferase activity"/>
    <property type="evidence" value="ECO:0007669"/>
    <property type="project" value="UniProtKB-UniRule"/>
</dbReference>
<dbReference type="Proteomes" id="UP000558164">
    <property type="component" value="Unassembled WGS sequence"/>
</dbReference>
<dbReference type="InterPro" id="IPR023213">
    <property type="entry name" value="CAT-like_dom_sf"/>
</dbReference>
<name>A0A7L0VLJ7_9PASE</name>
<sequence length="565" mass="59629">LPCPSQVQLPALSPTMQMGTIARWEKKEGDKINEGDLIAEVETDKATVGFESLEECYLAKILVPEGTRDVPIGAIICITVEKPEDVDAFKNYTLDSAAAAAPAASVPPPPAAAPSPPPQPSPQAPGSSYPPHMQITLPALSPTMTMGTVQRWEKKVGEKLSEGDLLAEIETDKATVGFEVQEEGYLAKILVPEGTRDVPLGAALCIIVEKEADIPAFADYQAAAVTDMKAAAPPPPPPPVMATPAAAPPPPQPAAAPAPAAPSAGPPRKGGRVVVSPLAKKLAAEKGIDLTQVKGTGPDGRITKKDVESFVPSKAVPVSRLEMCGNGSPVGVAPEGTFTDIPISNIRRVIAQRLMESKQTIPHYYLSIDVNMGKVLVLRKELNQEVSDNTKLSVNDFIIKASALACLKVPEANSSWMDTVIRQNHVVDVSVAVSTPAGLITPIVFNAHIKGLASISKDVASLAAKAREGKLQPHEFQGGTFTISNLGMYGIKNFSAIINPPQACILAVGSSEERLVPADNEKGFDVASMMSVTLSCDHRVVDGAVGAQWLAEFKKFLEKPVTMLL</sequence>
<dbReference type="InterPro" id="IPR045257">
    <property type="entry name" value="E2/Pdx1"/>
</dbReference>
<dbReference type="Gene3D" id="2.40.50.100">
    <property type="match status" value="2"/>
</dbReference>
<dbReference type="FunFam" id="3.30.559.10:FF:000003">
    <property type="entry name" value="Acetyltransferase component of pyruvate dehydrogenase complex"/>
    <property type="match status" value="1"/>
</dbReference>
<comment type="function">
    <text evidence="12">The pyruvate dehydrogenase complex catalyzes the overall conversion of pyruvate to acetyl-CoA and CO(2).</text>
</comment>
<dbReference type="Gene3D" id="3.30.559.10">
    <property type="entry name" value="Chloramphenicol acetyltransferase-like domain"/>
    <property type="match status" value="1"/>
</dbReference>
<dbReference type="EMBL" id="VXAX01006548">
    <property type="protein sequence ID" value="NXL79935.1"/>
    <property type="molecule type" value="Genomic_DNA"/>
</dbReference>
<dbReference type="EC" id="2.3.1.12" evidence="12"/>
<evidence type="ECO:0000259" key="14">
    <source>
        <dbReference type="PROSITE" id="PS50968"/>
    </source>
</evidence>